<dbReference type="Proteomes" id="UP000184085">
    <property type="component" value="Unassembled WGS sequence"/>
</dbReference>
<dbReference type="GO" id="GO:0004364">
    <property type="term" value="F:glutathione transferase activity"/>
    <property type="evidence" value="ECO:0007669"/>
    <property type="project" value="TreeGrafter"/>
</dbReference>
<dbReference type="SUPFAM" id="SSF52833">
    <property type="entry name" value="Thioredoxin-like"/>
    <property type="match status" value="1"/>
</dbReference>
<evidence type="ECO:0000259" key="2">
    <source>
        <dbReference type="PROSITE" id="PS50404"/>
    </source>
</evidence>
<name>A0A1M4N346_9RHOB</name>
<dbReference type="InterPro" id="IPR004045">
    <property type="entry name" value="Glutathione_S-Trfase_N"/>
</dbReference>
<dbReference type="CDD" id="cd00570">
    <property type="entry name" value="GST_N_family"/>
    <property type="match status" value="1"/>
</dbReference>
<proteinExistence type="predicted"/>
<feature type="domain" description="GST N-terminal" evidence="2">
    <location>
        <begin position="1"/>
        <end position="78"/>
    </location>
</feature>
<feature type="domain" description="GST C-terminal" evidence="3">
    <location>
        <begin position="83"/>
        <end position="215"/>
    </location>
</feature>
<sequence length="221" mass="26106">MNRLYHVPLSPFCRKVRLVLAEKRIEVELVEERYWEMDTDFLRRNPAGKVPVLRLNGKILSESMAICEYIEEVYPDPALMPYSPEERYEVRRLVSWFDDKFHSEVTQNLLYERVNKKLMKSGYPDSKAVKMGAQKIKYHLDYMAWLLDHRRWLAGDRMTLADFAAAAHLSALDYISDVDWNRSEVVKDWYAKIKSRPAFRSILADQIPGFPQPPHYSDLDF</sequence>
<dbReference type="Pfam" id="PF14497">
    <property type="entry name" value="GST_C_3"/>
    <property type="match status" value="1"/>
</dbReference>
<accession>A0A1M4N346</accession>
<dbReference type="Gene3D" id="3.40.30.10">
    <property type="entry name" value="Glutaredoxin"/>
    <property type="match status" value="1"/>
</dbReference>
<keyword evidence="4" id="KW-0808">Transferase</keyword>
<dbReference type="InterPro" id="IPR036282">
    <property type="entry name" value="Glutathione-S-Trfase_C_sf"/>
</dbReference>
<comment type="subunit">
    <text evidence="1">Homodimer.</text>
</comment>
<evidence type="ECO:0000313" key="4">
    <source>
        <dbReference type="EMBL" id="SCM69261.1"/>
    </source>
</evidence>
<dbReference type="SFLD" id="SFLDG00358">
    <property type="entry name" value="Main_(cytGST)"/>
    <property type="match status" value="1"/>
</dbReference>
<dbReference type="PROSITE" id="PS50405">
    <property type="entry name" value="GST_CTER"/>
    <property type="match status" value="1"/>
</dbReference>
<dbReference type="PANTHER" id="PTHR43969">
    <property type="entry name" value="GLUTATHIONE S TRANSFERASE D10, ISOFORM A-RELATED"/>
    <property type="match status" value="1"/>
</dbReference>
<dbReference type="InterPro" id="IPR004046">
    <property type="entry name" value="GST_C"/>
</dbReference>
<dbReference type="CDD" id="cd00299">
    <property type="entry name" value="GST_C_family"/>
    <property type="match status" value="1"/>
</dbReference>
<dbReference type="PROSITE" id="PS50404">
    <property type="entry name" value="GST_NTER"/>
    <property type="match status" value="1"/>
</dbReference>
<keyword evidence="5" id="KW-1185">Reference proteome</keyword>
<dbReference type="PANTHER" id="PTHR43969:SF9">
    <property type="entry name" value="GLUTATHIONE S TRANSFERASE D10, ISOFORM A-RELATED"/>
    <property type="match status" value="1"/>
</dbReference>
<dbReference type="InterPro" id="IPR010987">
    <property type="entry name" value="Glutathione-S-Trfase_C-like"/>
</dbReference>
<gene>
    <name evidence="4" type="primary">gstA3</name>
    <name evidence="4" type="ORF">KARMA_3498</name>
</gene>
<reference evidence="5" key="1">
    <citation type="submission" date="2016-09" db="EMBL/GenBank/DDBJ databases">
        <authorList>
            <person name="Wibberg D."/>
        </authorList>
    </citation>
    <scope>NUCLEOTIDE SEQUENCE [LARGE SCALE GENOMIC DNA]</scope>
</reference>
<dbReference type="Gene3D" id="1.20.1050.10">
    <property type="match status" value="1"/>
</dbReference>
<dbReference type="SUPFAM" id="SSF47616">
    <property type="entry name" value="GST C-terminal domain-like"/>
    <property type="match status" value="1"/>
</dbReference>
<dbReference type="InterPro" id="IPR040079">
    <property type="entry name" value="Glutathione_S-Trfase"/>
</dbReference>
<dbReference type="SFLD" id="SFLDS00019">
    <property type="entry name" value="Glutathione_Transferase_(cytos"/>
    <property type="match status" value="1"/>
</dbReference>
<dbReference type="AlphaFoldDB" id="A0A1M4N346"/>
<dbReference type="RefSeq" id="WP_072708661.1">
    <property type="nucleotide sequence ID" value="NZ_FMJB01000064.1"/>
</dbReference>
<dbReference type="Pfam" id="PF13417">
    <property type="entry name" value="GST_N_3"/>
    <property type="match status" value="1"/>
</dbReference>
<evidence type="ECO:0000313" key="5">
    <source>
        <dbReference type="Proteomes" id="UP000184085"/>
    </source>
</evidence>
<dbReference type="InterPro" id="IPR036249">
    <property type="entry name" value="Thioredoxin-like_sf"/>
</dbReference>
<protein>
    <submittedName>
        <fullName evidence="4">Gluthation-S-transferase GstA</fullName>
    </submittedName>
</protein>
<dbReference type="GO" id="GO:0006749">
    <property type="term" value="P:glutathione metabolic process"/>
    <property type="evidence" value="ECO:0007669"/>
    <property type="project" value="TreeGrafter"/>
</dbReference>
<organism evidence="4 5">
    <name type="scientific">Donghicola eburneus</name>
    <dbReference type="NCBI Taxonomy" id="393278"/>
    <lineage>
        <taxon>Bacteria</taxon>
        <taxon>Pseudomonadati</taxon>
        <taxon>Pseudomonadota</taxon>
        <taxon>Alphaproteobacteria</taxon>
        <taxon>Rhodobacterales</taxon>
        <taxon>Roseobacteraceae</taxon>
        <taxon>Donghicola</taxon>
    </lineage>
</organism>
<evidence type="ECO:0000256" key="1">
    <source>
        <dbReference type="ARBA" id="ARBA00011738"/>
    </source>
</evidence>
<dbReference type="EMBL" id="FMJB01000064">
    <property type="protein sequence ID" value="SCM69261.1"/>
    <property type="molecule type" value="Genomic_DNA"/>
</dbReference>
<evidence type="ECO:0000259" key="3">
    <source>
        <dbReference type="PROSITE" id="PS50405"/>
    </source>
</evidence>